<keyword evidence="3" id="KW-1185">Reference proteome</keyword>
<feature type="compositionally biased region" description="Basic and acidic residues" evidence="1">
    <location>
        <begin position="67"/>
        <end position="78"/>
    </location>
</feature>
<feature type="region of interest" description="Disordered" evidence="1">
    <location>
        <begin position="1"/>
        <end position="135"/>
    </location>
</feature>
<evidence type="ECO:0000313" key="2">
    <source>
        <dbReference type="EMBL" id="KOC61325.1"/>
    </source>
</evidence>
<name>A0A0L7QRQ6_9HYME</name>
<sequence length="173" mass="19268">MRCYGVDEWIGRQEGGEGGPSSEADEIQAQAIGNRGVTDRVHRYPRRDSRARSVSRQTITSKSFGRVLEEVRSTRKREEEEEEKEGEVSRVGEGTTIPETPGIDDPRSPGRIVNPSVHPIGGTQSDNGIGDTNPERVYQPYRESLAALFDSKGKRKRGCRGVAHFRSERVWGS</sequence>
<dbReference type="AlphaFoldDB" id="A0A0L7QRQ6"/>
<proteinExistence type="predicted"/>
<dbReference type="EMBL" id="KQ414772">
    <property type="protein sequence ID" value="KOC61325.1"/>
    <property type="molecule type" value="Genomic_DNA"/>
</dbReference>
<dbReference type="Proteomes" id="UP000053825">
    <property type="component" value="Unassembled WGS sequence"/>
</dbReference>
<organism evidence="2 3">
    <name type="scientific">Habropoda laboriosa</name>
    <dbReference type="NCBI Taxonomy" id="597456"/>
    <lineage>
        <taxon>Eukaryota</taxon>
        <taxon>Metazoa</taxon>
        <taxon>Ecdysozoa</taxon>
        <taxon>Arthropoda</taxon>
        <taxon>Hexapoda</taxon>
        <taxon>Insecta</taxon>
        <taxon>Pterygota</taxon>
        <taxon>Neoptera</taxon>
        <taxon>Endopterygota</taxon>
        <taxon>Hymenoptera</taxon>
        <taxon>Apocrita</taxon>
        <taxon>Aculeata</taxon>
        <taxon>Apoidea</taxon>
        <taxon>Anthophila</taxon>
        <taxon>Apidae</taxon>
        <taxon>Habropoda</taxon>
    </lineage>
</organism>
<evidence type="ECO:0000313" key="3">
    <source>
        <dbReference type="Proteomes" id="UP000053825"/>
    </source>
</evidence>
<feature type="compositionally biased region" description="Polar residues" evidence="1">
    <location>
        <begin position="52"/>
        <end position="63"/>
    </location>
</feature>
<feature type="compositionally biased region" description="Basic and acidic residues" evidence="1">
    <location>
        <begin position="37"/>
        <end position="51"/>
    </location>
</feature>
<gene>
    <name evidence="2" type="ORF">WH47_07000</name>
</gene>
<accession>A0A0L7QRQ6</accession>
<protein>
    <submittedName>
        <fullName evidence="2">Uncharacterized protein</fullName>
    </submittedName>
</protein>
<reference evidence="2 3" key="1">
    <citation type="submission" date="2015-07" db="EMBL/GenBank/DDBJ databases">
        <title>The genome of Habropoda laboriosa.</title>
        <authorList>
            <person name="Pan H."/>
            <person name="Kapheim K."/>
        </authorList>
    </citation>
    <scope>NUCLEOTIDE SEQUENCE [LARGE SCALE GENOMIC DNA]</scope>
    <source>
        <strain evidence="2">0110345459</strain>
    </source>
</reference>
<evidence type="ECO:0000256" key="1">
    <source>
        <dbReference type="SAM" id="MobiDB-lite"/>
    </source>
</evidence>